<dbReference type="EMBL" id="FOUB01000033">
    <property type="protein sequence ID" value="SFM51730.1"/>
    <property type="molecule type" value="Genomic_DNA"/>
</dbReference>
<dbReference type="AlphaFoldDB" id="A0A1I4RIJ0"/>
<name>A0A1I4RIJ0_9PROT</name>
<reference evidence="3" key="1">
    <citation type="submission" date="2016-10" db="EMBL/GenBank/DDBJ databases">
        <authorList>
            <person name="Varghese N."/>
            <person name="Submissions S."/>
        </authorList>
    </citation>
    <scope>NUCLEOTIDE SEQUENCE [LARGE SCALE GENOMIC DNA]</scope>
    <source>
        <strain evidence="3">Nm44</strain>
    </source>
</reference>
<feature type="chain" id="PRO_5010340408" description="Nickel/cobalt transporter regulator" evidence="1">
    <location>
        <begin position="19"/>
        <end position="95"/>
    </location>
</feature>
<dbReference type="OrthoDB" id="8549982at2"/>
<proteinExistence type="predicted"/>
<evidence type="ECO:0000313" key="2">
    <source>
        <dbReference type="EMBL" id="SFM51730.1"/>
    </source>
</evidence>
<gene>
    <name evidence="2" type="ORF">SAMN05421863_10337</name>
</gene>
<protein>
    <recommendedName>
        <fullName evidence="4">Nickel/cobalt transporter regulator</fullName>
    </recommendedName>
</protein>
<dbReference type="RefSeq" id="WP_074905840.1">
    <property type="nucleotide sequence ID" value="NZ_FOUB01000033.1"/>
</dbReference>
<accession>A0A1I4RIJ0</accession>
<evidence type="ECO:0000313" key="3">
    <source>
        <dbReference type="Proteomes" id="UP000183287"/>
    </source>
</evidence>
<dbReference type="Proteomes" id="UP000183287">
    <property type="component" value="Unassembled WGS sequence"/>
</dbReference>
<sequence length="95" mass="10994">MTRILMIMIFTVSSLAFSNDEHAPKERRIYQTDSIGTVVTDRPPYVIQWDGRILPTDSIGTRDAGSHNQYRIIEDRVYETDSIGTVRPERPLRTR</sequence>
<feature type="signal peptide" evidence="1">
    <location>
        <begin position="1"/>
        <end position="18"/>
    </location>
</feature>
<organism evidence="2 3">
    <name type="scientific">Nitrosomonas communis</name>
    <dbReference type="NCBI Taxonomy" id="44574"/>
    <lineage>
        <taxon>Bacteria</taxon>
        <taxon>Pseudomonadati</taxon>
        <taxon>Pseudomonadota</taxon>
        <taxon>Betaproteobacteria</taxon>
        <taxon>Nitrosomonadales</taxon>
        <taxon>Nitrosomonadaceae</taxon>
        <taxon>Nitrosomonas</taxon>
    </lineage>
</organism>
<evidence type="ECO:0008006" key="4">
    <source>
        <dbReference type="Google" id="ProtNLM"/>
    </source>
</evidence>
<keyword evidence="1" id="KW-0732">Signal</keyword>
<keyword evidence="3" id="KW-1185">Reference proteome</keyword>
<evidence type="ECO:0000256" key="1">
    <source>
        <dbReference type="SAM" id="SignalP"/>
    </source>
</evidence>